<reference evidence="2" key="1">
    <citation type="journal article" date="2014" name="Int. J. Syst. Evol. Microbiol.">
        <title>Complete genome sequence of Corynebacterium casei LMG S-19264T (=DSM 44701T), isolated from a smear-ripened cheese.</title>
        <authorList>
            <consortium name="US DOE Joint Genome Institute (JGI-PGF)"/>
            <person name="Walter F."/>
            <person name="Albersmeier A."/>
            <person name="Kalinowski J."/>
            <person name="Ruckert C."/>
        </authorList>
    </citation>
    <scope>NUCLEOTIDE SEQUENCE</scope>
    <source>
        <strain evidence="2">CGMCC 4.7368</strain>
    </source>
</reference>
<evidence type="ECO:0000313" key="3">
    <source>
        <dbReference type="Proteomes" id="UP000646523"/>
    </source>
</evidence>
<dbReference type="InterPro" id="IPR001078">
    <property type="entry name" value="2-oxoacid_DH_actylTfrase"/>
</dbReference>
<reference evidence="2" key="2">
    <citation type="submission" date="2020-09" db="EMBL/GenBank/DDBJ databases">
        <authorList>
            <person name="Sun Q."/>
            <person name="Zhou Y."/>
        </authorList>
    </citation>
    <scope>NUCLEOTIDE SEQUENCE</scope>
    <source>
        <strain evidence="2">CGMCC 4.7368</strain>
    </source>
</reference>
<feature type="domain" description="2-oxoacid dehydrogenase acyltransferase catalytic" evidence="1">
    <location>
        <begin position="12"/>
        <end position="223"/>
    </location>
</feature>
<organism evidence="2 3">
    <name type="scientific">Nonomuraea cavernae</name>
    <dbReference type="NCBI Taxonomy" id="2045107"/>
    <lineage>
        <taxon>Bacteria</taxon>
        <taxon>Bacillati</taxon>
        <taxon>Actinomycetota</taxon>
        <taxon>Actinomycetes</taxon>
        <taxon>Streptosporangiales</taxon>
        <taxon>Streptosporangiaceae</taxon>
        <taxon>Nonomuraea</taxon>
    </lineage>
</organism>
<dbReference type="GO" id="GO:0016746">
    <property type="term" value="F:acyltransferase activity"/>
    <property type="evidence" value="ECO:0007669"/>
    <property type="project" value="InterPro"/>
</dbReference>
<dbReference type="InterPro" id="IPR023213">
    <property type="entry name" value="CAT-like_dom_sf"/>
</dbReference>
<dbReference type="Pfam" id="PF00198">
    <property type="entry name" value="2-oxoacid_dh"/>
    <property type="match status" value="1"/>
</dbReference>
<dbReference type="Gene3D" id="3.30.559.10">
    <property type="entry name" value="Chloramphenicol acetyltransferase-like domain"/>
    <property type="match status" value="1"/>
</dbReference>
<dbReference type="PANTHER" id="PTHR23151:SF90">
    <property type="entry name" value="DIHYDROLIPOYLLYSINE-RESIDUE ACETYLTRANSFERASE COMPONENT OF PYRUVATE DEHYDROGENASE COMPLEX, MITOCHONDRIAL-RELATED"/>
    <property type="match status" value="1"/>
</dbReference>
<keyword evidence="3" id="KW-1185">Reference proteome</keyword>
<dbReference type="AlphaFoldDB" id="A0A918DFR8"/>
<accession>A0A918DFR8</accession>
<sequence length="223" mass="23950">MTVDGNGPAVRDVVPLTGIRRTAARRMIKAWEAPAFTLTITVDMSAALAVKRRAAGATVTDRLIECCARALVEHPQLNAWYDELTVTRFDEVNIGVAVATDAGLMVPVVQGADRLALPEIRAARRDLVSRAREGRLGRADVTGGTFTISNLGMQGVDRFTAILNVPQVAILAIGATTERYVRRDGVAEWVPQADFTLTCDHRAVDGATGAAFLAELRALIETP</sequence>
<dbReference type="EMBL" id="BMNH01000001">
    <property type="protein sequence ID" value="GGO60892.1"/>
    <property type="molecule type" value="Genomic_DNA"/>
</dbReference>
<dbReference type="GO" id="GO:0006086">
    <property type="term" value="P:pyruvate decarboxylation to acetyl-CoA"/>
    <property type="evidence" value="ECO:0007669"/>
    <property type="project" value="InterPro"/>
</dbReference>
<proteinExistence type="predicted"/>
<name>A0A918DFR8_9ACTN</name>
<dbReference type="SUPFAM" id="SSF52777">
    <property type="entry name" value="CoA-dependent acyltransferases"/>
    <property type="match status" value="1"/>
</dbReference>
<dbReference type="GO" id="GO:0045254">
    <property type="term" value="C:pyruvate dehydrogenase complex"/>
    <property type="evidence" value="ECO:0007669"/>
    <property type="project" value="InterPro"/>
</dbReference>
<dbReference type="InterPro" id="IPR045257">
    <property type="entry name" value="E2/Pdx1"/>
</dbReference>
<evidence type="ECO:0000259" key="1">
    <source>
        <dbReference type="Pfam" id="PF00198"/>
    </source>
</evidence>
<dbReference type="RefSeq" id="WP_189122005.1">
    <property type="nucleotide sequence ID" value="NZ_BMNH01000001.1"/>
</dbReference>
<dbReference type="PANTHER" id="PTHR23151">
    <property type="entry name" value="DIHYDROLIPOAMIDE ACETYL/SUCCINYL-TRANSFERASE-RELATED"/>
    <property type="match status" value="1"/>
</dbReference>
<dbReference type="Proteomes" id="UP000646523">
    <property type="component" value="Unassembled WGS sequence"/>
</dbReference>
<gene>
    <name evidence="2" type="ORF">GCM10012289_01830</name>
</gene>
<evidence type="ECO:0000313" key="2">
    <source>
        <dbReference type="EMBL" id="GGO60892.1"/>
    </source>
</evidence>
<protein>
    <recommendedName>
        <fullName evidence="1">2-oxoacid dehydrogenase acyltransferase catalytic domain-containing protein</fullName>
    </recommendedName>
</protein>
<comment type="caution">
    <text evidence="2">The sequence shown here is derived from an EMBL/GenBank/DDBJ whole genome shotgun (WGS) entry which is preliminary data.</text>
</comment>